<dbReference type="GO" id="GO:0003677">
    <property type="term" value="F:DNA binding"/>
    <property type="evidence" value="ECO:0007669"/>
    <property type="project" value="InterPro"/>
</dbReference>
<dbReference type="GO" id="GO:0005694">
    <property type="term" value="C:chromosome"/>
    <property type="evidence" value="ECO:0007669"/>
    <property type="project" value="TreeGrafter"/>
</dbReference>
<sequence length="601" mass="64849">MKLDFIDLGKLSISKTNMRYSRQAPDVSDILPTVRARGILVPLIVRPNCGPDAFEIVAGARRFTAAKIVAAEAGASGMERGQLPCAILEDGDDAAALEASLIENVARRDPDEVTQWETYTRLVKEGRSIDEIAMTFGLPERGVKRILALGNLCPRIRDLYRKEAIDTATVRHLTMASKAQQRAWLALLDGDTWCPTGHQLKAWLFGGGAIKAEHALFDVESSGLALITDLFGEERYFAESDAFWTHQDAAILDRKTRYLDAGWSDVVILPRGDHFAAWDHRKAAKHKGGRVYVEVRRSGEVCFHEGFVTAKEAQRLERGETVDGPVKTPRPEVPGTLQTYIDLHRHAAVRAALTAHAGTALRLMTAHAIAGSPLWRVAPEPQTCRSDTVRESVEVSKGEAAFDAKRRAVLALLGVSPEEPTLVGGTGERGLVGVFLRLLDLPDVALMEVIAVVMGETLAAGSAAVEAVGVEIGIDMARYWQADDAFFETLRDKTVLGRLVAEIAGEGVAAANAAEPGKVLKAIIRDHLQGTNGRAEVSGWVPRWMRFPPAAYTARGGVGSVEKAALVAAARTDTDMPPEDGGAALMPCAEDRGGDPVRLAA</sequence>
<reference evidence="3 5" key="1">
    <citation type="submission" date="2018-06" db="EMBL/GenBank/DDBJ databases">
        <title>Complete Genome Sequence of the Microcystin-Degrading Bacterium Sphingosinicella microcystinivorans Strain B-9.</title>
        <authorList>
            <person name="Jin H."/>
            <person name="Nishizawa T."/>
            <person name="Guo Y."/>
            <person name="Nishizawa A."/>
            <person name="Park H."/>
            <person name="Kato H."/>
            <person name="Tsuji K."/>
            <person name="Harada K."/>
        </authorList>
    </citation>
    <scope>NUCLEOTIDE SEQUENCE [LARGE SCALE GENOMIC DNA]</scope>
    <source>
        <strain evidence="3 5">B9</strain>
    </source>
</reference>
<dbReference type="GO" id="GO:0007059">
    <property type="term" value="P:chromosome segregation"/>
    <property type="evidence" value="ECO:0007669"/>
    <property type="project" value="TreeGrafter"/>
</dbReference>
<evidence type="ECO:0000259" key="2">
    <source>
        <dbReference type="SMART" id="SM00470"/>
    </source>
</evidence>
<dbReference type="InterPro" id="IPR036086">
    <property type="entry name" value="ParB/Sulfiredoxin_sf"/>
</dbReference>
<dbReference type="SMART" id="SM00470">
    <property type="entry name" value="ParB"/>
    <property type="match status" value="1"/>
</dbReference>
<dbReference type="RefSeq" id="WP_121052452.1">
    <property type="nucleotide sequence ID" value="NZ_AP018711.1"/>
</dbReference>
<dbReference type="PANTHER" id="PTHR33375">
    <property type="entry name" value="CHROMOSOME-PARTITIONING PROTEIN PARB-RELATED"/>
    <property type="match status" value="1"/>
</dbReference>
<accession>A0AAD1D912</accession>
<dbReference type="InterPro" id="IPR004437">
    <property type="entry name" value="ParB/RepB/Spo0J"/>
</dbReference>
<reference evidence="4 6" key="2">
    <citation type="submission" date="2018-10" db="EMBL/GenBank/DDBJ databases">
        <title>Genomic Encyclopedia of Type Strains, Phase IV (KMG-IV): sequencing the most valuable type-strain genomes for metagenomic binning, comparative biology and taxonomic classification.</title>
        <authorList>
            <person name="Goeker M."/>
        </authorList>
    </citation>
    <scope>NUCLEOTIDE SEQUENCE [LARGE SCALE GENOMIC DNA]</scope>
    <source>
        <strain evidence="4 6">DSM 19791</strain>
    </source>
</reference>
<evidence type="ECO:0000313" key="3">
    <source>
        <dbReference type="EMBL" id="BBE36142.1"/>
    </source>
</evidence>
<dbReference type="AlphaFoldDB" id="A0AAD1D912"/>
<dbReference type="Gene3D" id="1.10.10.2830">
    <property type="match status" value="1"/>
</dbReference>
<evidence type="ECO:0000313" key="4">
    <source>
        <dbReference type="EMBL" id="RKS88330.1"/>
    </source>
</evidence>
<name>A0AAD1D912_SPHMI</name>
<dbReference type="SUPFAM" id="SSF109709">
    <property type="entry name" value="KorB DNA-binding domain-like"/>
    <property type="match status" value="1"/>
</dbReference>
<comment type="similarity">
    <text evidence="1">Belongs to the ParB family.</text>
</comment>
<dbReference type="InterPro" id="IPR003115">
    <property type="entry name" value="ParB_N"/>
</dbReference>
<proteinExistence type="inferred from homology"/>
<evidence type="ECO:0000256" key="1">
    <source>
        <dbReference type="ARBA" id="ARBA00006295"/>
    </source>
</evidence>
<dbReference type="Proteomes" id="UP000276029">
    <property type="component" value="Unassembled WGS sequence"/>
</dbReference>
<gene>
    <name evidence="4" type="ORF">DFR51_2980</name>
    <name evidence="3" type="ORF">SmB9_38000</name>
</gene>
<dbReference type="NCBIfam" id="TIGR00180">
    <property type="entry name" value="parB_part"/>
    <property type="match status" value="1"/>
</dbReference>
<dbReference type="Pfam" id="PF02195">
    <property type="entry name" value="ParB_N"/>
    <property type="match status" value="1"/>
</dbReference>
<protein>
    <submittedName>
        <fullName evidence="3">Chromosome partitioning protein ParB</fullName>
    </submittedName>
    <submittedName>
        <fullName evidence="4">ParB family chromosome partitioning protein</fullName>
    </submittedName>
</protein>
<evidence type="ECO:0000313" key="5">
    <source>
        <dbReference type="Proteomes" id="UP000275727"/>
    </source>
</evidence>
<dbReference type="PANTHER" id="PTHR33375:SF7">
    <property type="entry name" value="CHROMOSOME 2-PARTITIONING PROTEIN PARB-RELATED"/>
    <property type="match status" value="1"/>
</dbReference>
<dbReference type="Proteomes" id="UP000275727">
    <property type="component" value="Chromosome"/>
</dbReference>
<organism evidence="3 5">
    <name type="scientific">Sphingosinicella microcystinivorans</name>
    <dbReference type="NCBI Taxonomy" id="335406"/>
    <lineage>
        <taxon>Bacteria</taxon>
        <taxon>Pseudomonadati</taxon>
        <taxon>Pseudomonadota</taxon>
        <taxon>Alphaproteobacteria</taxon>
        <taxon>Sphingomonadales</taxon>
        <taxon>Sphingosinicellaceae</taxon>
        <taxon>Sphingosinicella</taxon>
    </lineage>
</organism>
<dbReference type="SUPFAM" id="SSF110849">
    <property type="entry name" value="ParB/Sulfiredoxin"/>
    <property type="match status" value="1"/>
</dbReference>
<evidence type="ECO:0000313" key="6">
    <source>
        <dbReference type="Proteomes" id="UP000276029"/>
    </source>
</evidence>
<dbReference type="InterPro" id="IPR050336">
    <property type="entry name" value="Chromosome_partition/occlusion"/>
</dbReference>
<dbReference type="EMBL" id="AP018711">
    <property type="protein sequence ID" value="BBE36142.1"/>
    <property type="molecule type" value="Genomic_DNA"/>
</dbReference>
<dbReference type="EMBL" id="RBWX01000009">
    <property type="protein sequence ID" value="RKS88330.1"/>
    <property type="molecule type" value="Genomic_DNA"/>
</dbReference>
<dbReference type="KEGG" id="smic:SmB9_38000"/>
<feature type="domain" description="ParB-like N-terminal" evidence="2">
    <location>
        <begin position="4"/>
        <end position="105"/>
    </location>
</feature>
<keyword evidence="6" id="KW-1185">Reference proteome</keyword>
<dbReference type="Gene3D" id="3.90.1530.30">
    <property type="match status" value="1"/>
</dbReference>